<dbReference type="EMBL" id="ML976618">
    <property type="protein sequence ID" value="KAF1841621.1"/>
    <property type="molecule type" value="Genomic_DNA"/>
</dbReference>
<dbReference type="Proteomes" id="UP000800039">
    <property type="component" value="Unassembled WGS sequence"/>
</dbReference>
<proteinExistence type="predicted"/>
<sequence length="146" mass="16069">MRRSVCVTAALTTDEAPGLPVLRFRIGVHTTDHELTARLTDSCCTLTLDLRQPIPTVHSGRAIWPFSGKHCGGCTVPGSLCYLIGGFLLHASLLFWKRLHGLLHALHSLSQFERHRCQGSLRASGCRSPSLRQLSESGRLFSSFTD</sequence>
<dbReference type="RefSeq" id="XP_040784184.1">
    <property type="nucleotide sequence ID" value="XM_040926951.1"/>
</dbReference>
<comment type="caution">
    <text evidence="1">The sequence shown here is derived from an EMBL/GenBank/DDBJ whole genome shotgun (WGS) entry which is preliminary data.</text>
</comment>
<protein>
    <submittedName>
        <fullName evidence="1">Uncharacterized protein</fullName>
    </submittedName>
</protein>
<gene>
    <name evidence="1" type="ORF">K460DRAFT_170447</name>
</gene>
<evidence type="ECO:0000313" key="1">
    <source>
        <dbReference type="EMBL" id="KAF1841621.1"/>
    </source>
</evidence>
<dbReference type="AlphaFoldDB" id="A0A9P4G9R5"/>
<accession>A0A9P4G9R5</accession>
<keyword evidence="2" id="KW-1185">Reference proteome</keyword>
<reference evidence="1" key="1">
    <citation type="submission" date="2020-01" db="EMBL/GenBank/DDBJ databases">
        <authorList>
            <consortium name="DOE Joint Genome Institute"/>
            <person name="Haridas S."/>
            <person name="Albert R."/>
            <person name="Binder M."/>
            <person name="Bloem J."/>
            <person name="Labutti K."/>
            <person name="Salamov A."/>
            <person name="Andreopoulos B."/>
            <person name="Baker S.E."/>
            <person name="Barry K."/>
            <person name="Bills G."/>
            <person name="Bluhm B.H."/>
            <person name="Cannon C."/>
            <person name="Castanera R."/>
            <person name="Culley D.E."/>
            <person name="Daum C."/>
            <person name="Ezra D."/>
            <person name="Gonzalez J.B."/>
            <person name="Henrissat B."/>
            <person name="Kuo A."/>
            <person name="Liang C."/>
            <person name="Lipzen A."/>
            <person name="Lutzoni F."/>
            <person name="Magnuson J."/>
            <person name="Mondo S."/>
            <person name="Nolan M."/>
            <person name="Ohm R."/>
            <person name="Pangilinan J."/>
            <person name="Park H.-J."/>
            <person name="Ramirez L."/>
            <person name="Alfaro M."/>
            <person name="Sun H."/>
            <person name="Tritt A."/>
            <person name="Yoshinaga Y."/>
            <person name="Zwiers L.-H."/>
            <person name="Turgeon B.G."/>
            <person name="Goodwin S.B."/>
            <person name="Spatafora J.W."/>
            <person name="Crous P.W."/>
            <person name="Grigoriev I.V."/>
        </authorList>
    </citation>
    <scope>NUCLEOTIDE SEQUENCE</scope>
    <source>
        <strain evidence="1">CBS 394.84</strain>
    </source>
</reference>
<organism evidence="1 2">
    <name type="scientific">Cucurbitaria berberidis CBS 394.84</name>
    <dbReference type="NCBI Taxonomy" id="1168544"/>
    <lineage>
        <taxon>Eukaryota</taxon>
        <taxon>Fungi</taxon>
        <taxon>Dikarya</taxon>
        <taxon>Ascomycota</taxon>
        <taxon>Pezizomycotina</taxon>
        <taxon>Dothideomycetes</taxon>
        <taxon>Pleosporomycetidae</taxon>
        <taxon>Pleosporales</taxon>
        <taxon>Pleosporineae</taxon>
        <taxon>Cucurbitariaceae</taxon>
        <taxon>Cucurbitaria</taxon>
    </lineage>
</organism>
<dbReference type="GeneID" id="63844203"/>
<name>A0A9P4G9R5_9PLEO</name>
<evidence type="ECO:0000313" key="2">
    <source>
        <dbReference type="Proteomes" id="UP000800039"/>
    </source>
</evidence>